<evidence type="ECO:0000256" key="18">
    <source>
        <dbReference type="ARBA" id="ARBA00047848"/>
    </source>
</evidence>
<evidence type="ECO:0000256" key="13">
    <source>
        <dbReference type="ARBA" id="ARBA00023235"/>
    </source>
</evidence>
<dbReference type="GO" id="GO:0005737">
    <property type="term" value="C:cytoplasm"/>
    <property type="evidence" value="ECO:0007669"/>
    <property type="project" value="UniProtKB-SubCell"/>
</dbReference>
<dbReference type="SUPFAM" id="SSF53850">
    <property type="entry name" value="Periplasmic binding protein-like II"/>
    <property type="match status" value="1"/>
</dbReference>
<dbReference type="AlphaFoldDB" id="A0AB32ZWQ1"/>
<dbReference type="Proteomes" id="UP000006296">
    <property type="component" value="Chromosome"/>
</dbReference>
<dbReference type="Gene3D" id="3.40.190.10">
    <property type="entry name" value="Periplasmic binding protein-like II"/>
    <property type="match status" value="2"/>
</dbReference>
<evidence type="ECO:0000256" key="8">
    <source>
        <dbReference type="ARBA" id="ARBA00014401"/>
    </source>
</evidence>
<evidence type="ECO:0000256" key="5">
    <source>
        <dbReference type="ARBA" id="ARBA00004817"/>
    </source>
</evidence>
<evidence type="ECO:0000259" key="20">
    <source>
        <dbReference type="PROSITE" id="PS51168"/>
    </source>
</evidence>
<comment type="pathway">
    <text evidence="4">Amino-acid biosynthesis; L-phenylalanine biosynthesis; phenylpyruvate from prephenate: step 1/1.</text>
</comment>
<dbReference type="PANTHER" id="PTHR21022">
    <property type="entry name" value="PREPHENATE DEHYDRATASE P PROTEIN"/>
    <property type="match status" value="1"/>
</dbReference>
<keyword evidence="11" id="KW-0057">Aromatic amino acid biosynthesis</keyword>
<dbReference type="PANTHER" id="PTHR21022:SF19">
    <property type="entry name" value="PREPHENATE DEHYDRATASE-RELATED"/>
    <property type="match status" value="1"/>
</dbReference>
<keyword evidence="15" id="KW-0511">Multifunctional enzyme</keyword>
<dbReference type="FunFam" id="3.40.190.10:FF:000044">
    <property type="entry name" value="Chorismate mutase/prephenate dehydratase"/>
    <property type="match status" value="1"/>
</dbReference>
<dbReference type="SUPFAM" id="SSF55021">
    <property type="entry name" value="ACT-like"/>
    <property type="match status" value="1"/>
</dbReference>
<dbReference type="InterPro" id="IPR002912">
    <property type="entry name" value="ACT_dom"/>
</dbReference>
<name>A0AB32ZWQ1_ALTME</name>
<dbReference type="Gene3D" id="3.30.70.260">
    <property type="match status" value="1"/>
</dbReference>
<dbReference type="PROSITE" id="PS51171">
    <property type="entry name" value="PREPHENATE_DEHYDR_3"/>
    <property type="match status" value="1"/>
</dbReference>
<evidence type="ECO:0000256" key="16">
    <source>
        <dbReference type="ARBA" id="ARBA00031175"/>
    </source>
</evidence>
<evidence type="ECO:0000259" key="22">
    <source>
        <dbReference type="PROSITE" id="PS51671"/>
    </source>
</evidence>
<dbReference type="Pfam" id="PF01817">
    <property type="entry name" value="CM_2"/>
    <property type="match status" value="1"/>
</dbReference>
<dbReference type="PROSITE" id="PS51168">
    <property type="entry name" value="CHORISMATE_MUT_2"/>
    <property type="match status" value="1"/>
</dbReference>
<gene>
    <name evidence="23" type="ordered locus">AMEC673_06040</name>
</gene>
<feature type="binding site" evidence="19">
    <location>
        <position position="111"/>
    </location>
    <ligand>
        <name>substrate</name>
    </ligand>
</feature>
<evidence type="ECO:0000256" key="17">
    <source>
        <dbReference type="ARBA" id="ARBA00031520"/>
    </source>
</evidence>
<evidence type="ECO:0000256" key="4">
    <source>
        <dbReference type="ARBA" id="ARBA00004741"/>
    </source>
</evidence>
<dbReference type="PROSITE" id="PS00858">
    <property type="entry name" value="PREPHENATE_DEHYDR_2"/>
    <property type="match status" value="1"/>
</dbReference>
<dbReference type="EC" id="5.4.99.5" evidence="6"/>
<keyword evidence="12" id="KW-0584">Phenylalanine biosynthesis</keyword>
<dbReference type="GO" id="GO:0009094">
    <property type="term" value="P:L-phenylalanine biosynthetic process"/>
    <property type="evidence" value="ECO:0007669"/>
    <property type="project" value="UniProtKB-KW"/>
</dbReference>
<evidence type="ECO:0000256" key="11">
    <source>
        <dbReference type="ARBA" id="ARBA00023141"/>
    </source>
</evidence>
<feature type="domain" description="Chorismate mutase" evidence="20">
    <location>
        <begin position="24"/>
        <end position="115"/>
    </location>
</feature>
<comment type="catalytic activity">
    <reaction evidence="1">
        <text>chorismate = prephenate</text>
        <dbReference type="Rhea" id="RHEA:13897"/>
        <dbReference type="ChEBI" id="CHEBI:29748"/>
        <dbReference type="ChEBI" id="CHEBI:29934"/>
        <dbReference type="EC" id="5.4.99.5"/>
    </reaction>
</comment>
<proteinExistence type="predicted"/>
<dbReference type="Gene3D" id="1.20.59.10">
    <property type="entry name" value="Chorismate mutase"/>
    <property type="match status" value="1"/>
</dbReference>
<dbReference type="SMART" id="SM00830">
    <property type="entry name" value="CM_2"/>
    <property type="match status" value="1"/>
</dbReference>
<accession>A0AB32ZWQ1</accession>
<comment type="subcellular location">
    <subcellularLocation>
        <location evidence="3">Cytoplasm</location>
    </subcellularLocation>
</comment>
<evidence type="ECO:0000256" key="2">
    <source>
        <dbReference type="ARBA" id="ARBA00002364"/>
    </source>
</evidence>
<keyword evidence="13" id="KW-0413">Isomerase</keyword>
<dbReference type="GO" id="GO:0004106">
    <property type="term" value="F:chorismate mutase activity"/>
    <property type="evidence" value="ECO:0007669"/>
    <property type="project" value="UniProtKB-EC"/>
</dbReference>
<dbReference type="InterPro" id="IPR001086">
    <property type="entry name" value="Preph_deHydtase"/>
</dbReference>
<evidence type="ECO:0000256" key="1">
    <source>
        <dbReference type="ARBA" id="ARBA00000824"/>
    </source>
</evidence>
<dbReference type="InterPro" id="IPR036979">
    <property type="entry name" value="CM_dom_sf"/>
</dbReference>
<dbReference type="GO" id="GO:0046417">
    <property type="term" value="P:chorismate metabolic process"/>
    <property type="evidence" value="ECO:0007669"/>
    <property type="project" value="InterPro"/>
</dbReference>
<dbReference type="PROSITE" id="PS51671">
    <property type="entry name" value="ACT"/>
    <property type="match status" value="1"/>
</dbReference>
<feature type="binding site" evidence="19">
    <location>
        <position position="71"/>
    </location>
    <ligand>
        <name>substrate</name>
    </ligand>
</feature>
<dbReference type="InterPro" id="IPR018528">
    <property type="entry name" value="Preph_deHydtase_CS"/>
</dbReference>
<keyword evidence="9" id="KW-0963">Cytoplasm</keyword>
<evidence type="ECO:0000256" key="9">
    <source>
        <dbReference type="ARBA" id="ARBA00022490"/>
    </source>
</evidence>
<comment type="catalytic activity">
    <reaction evidence="18">
        <text>prephenate + H(+) = 3-phenylpyruvate + CO2 + H2O</text>
        <dbReference type="Rhea" id="RHEA:21648"/>
        <dbReference type="ChEBI" id="CHEBI:15377"/>
        <dbReference type="ChEBI" id="CHEBI:15378"/>
        <dbReference type="ChEBI" id="CHEBI:16526"/>
        <dbReference type="ChEBI" id="CHEBI:18005"/>
        <dbReference type="ChEBI" id="CHEBI:29934"/>
        <dbReference type="EC" id="4.2.1.51"/>
    </reaction>
</comment>
<dbReference type="GO" id="GO:0004664">
    <property type="term" value="F:prephenate dehydratase activity"/>
    <property type="evidence" value="ECO:0007669"/>
    <property type="project" value="UniProtKB-EC"/>
</dbReference>
<dbReference type="CDD" id="cd13631">
    <property type="entry name" value="PBP2_Ct-PDT_like"/>
    <property type="match status" value="1"/>
</dbReference>
<evidence type="ECO:0000256" key="6">
    <source>
        <dbReference type="ARBA" id="ARBA00012404"/>
    </source>
</evidence>
<protein>
    <recommendedName>
        <fullName evidence="8">Bifunctional chorismate mutase/prephenate dehydratase</fullName>
        <ecNumber evidence="7">4.2.1.51</ecNumber>
        <ecNumber evidence="6">5.4.99.5</ecNumber>
    </recommendedName>
    <alternativeName>
        <fullName evidence="17">Chorismate mutase-prephenate dehydratase</fullName>
    </alternativeName>
    <alternativeName>
        <fullName evidence="16">p-protein</fullName>
    </alternativeName>
</protein>
<dbReference type="Pfam" id="PF00800">
    <property type="entry name" value="PDT"/>
    <property type="match status" value="1"/>
</dbReference>
<evidence type="ECO:0000256" key="15">
    <source>
        <dbReference type="ARBA" id="ARBA00023268"/>
    </source>
</evidence>
<reference evidence="24" key="1">
    <citation type="journal article" date="2012" name="Sci. Rep.">
        <title>Genomes of surface isolates of Alteromonas macleodii: the life of a widespread marine opportunistic copiotroph.</title>
        <authorList>
            <person name="Lopez-Perez M."/>
            <person name="Gonzaga A."/>
            <person name="Martin-Cuadrado A.B."/>
            <person name="Onyshchenko O."/>
            <person name="Ghavidel A."/>
            <person name="Ghai R."/>
            <person name="Rodriguez-Valera F."/>
        </authorList>
    </citation>
    <scope>NUCLEOTIDE SEQUENCE [LARGE SCALE GENOMIC DNA]</scope>
    <source>
        <strain evidence="24">English Channel 673</strain>
    </source>
</reference>
<evidence type="ECO:0000256" key="3">
    <source>
        <dbReference type="ARBA" id="ARBA00004496"/>
    </source>
</evidence>
<dbReference type="NCBIfam" id="TIGR01797">
    <property type="entry name" value="CM_P_1"/>
    <property type="match status" value="1"/>
</dbReference>
<dbReference type="EMBL" id="CP003844">
    <property type="protein sequence ID" value="AFT73905.1"/>
    <property type="molecule type" value="Genomic_DNA"/>
</dbReference>
<feature type="binding site" evidence="19">
    <location>
        <position position="62"/>
    </location>
    <ligand>
        <name>substrate</name>
    </ligand>
</feature>
<evidence type="ECO:0000256" key="14">
    <source>
        <dbReference type="ARBA" id="ARBA00023239"/>
    </source>
</evidence>
<evidence type="ECO:0000256" key="19">
    <source>
        <dbReference type="PIRSR" id="PIRSR001500-1"/>
    </source>
</evidence>
<dbReference type="InterPro" id="IPR008242">
    <property type="entry name" value="Chor_mutase/pphenate_deHydtase"/>
</dbReference>
<evidence type="ECO:0000259" key="21">
    <source>
        <dbReference type="PROSITE" id="PS51171"/>
    </source>
</evidence>
<dbReference type="PIRSF" id="PIRSF001500">
    <property type="entry name" value="Chor_mut_pdt_Ppr"/>
    <property type="match status" value="1"/>
</dbReference>
<keyword evidence="14" id="KW-0456">Lyase</keyword>
<organism evidence="23 24">
    <name type="scientific">Alteromonas macleodii (strain English Channel 673)</name>
    <dbReference type="NCBI Taxonomy" id="1004788"/>
    <lineage>
        <taxon>Bacteria</taxon>
        <taxon>Pseudomonadati</taxon>
        <taxon>Pseudomonadota</taxon>
        <taxon>Gammaproteobacteria</taxon>
        <taxon>Alteromonadales</taxon>
        <taxon>Alteromonadaceae</taxon>
        <taxon>Alteromonas/Salinimonas group</taxon>
        <taxon>Alteromonas</taxon>
    </lineage>
</organism>
<feature type="binding site" evidence="19">
    <location>
        <position position="51"/>
    </location>
    <ligand>
        <name>substrate</name>
    </ligand>
</feature>
<dbReference type="CDD" id="cd04905">
    <property type="entry name" value="ACT_CM-PDT"/>
    <property type="match status" value="1"/>
</dbReference>
<evidence type="ECO:0000313" key="23">
    <source>
        <dbReference type="EMBL" id="AFT73905.1"/>
    </source>
</evidence>
<dbReference type="InterPro" id="IPR002701">
    <property type="entry name" value="CM_II_prokaryot"/>
</dbReference>
<dbReference type="InterPro" id="IPR010952">
    <property type="entry name" value="CM_P_1"/>
</dbReference>
<comment type="function">
    <text evidence="2">Catalyzes the Claisen rearrangement of chorismate to prephenate and the decarboxylation/dehydration of prephenate to phenylpyruvate.</text>
</comment>
<dbReference type="FunFam" id="3.40.190.10:FF:000034">
    <property type="entry name" value="Chorismate mutase/prephenate dehydratase"/>
    <property type="match status" value="1"/>
</dbReference>
<evidence type="ECO:0000313" key="24">
    <source>
        <dbReference type="Proteomes" id="UP000006296"/>
    </source>
</evidence>
<feature type="binding site" evidence="19">
    <location>
        <position position="34"/>
    </location>
    <ligand>
        <name>substrate</name>
    </ligand>
</feature>
<keyword evidence="10" id="KW-0028">Amino-acid biosynthesis</keyword>
<feature type="domain" description="Prephenate dehydratase" evidence="21">
    <location>
        <begin position="129"/>
        <end position="309"/>
    </location>
</feature>
<dbReference type="RefSeq" id="WP_014976027.1">
    <property type="nucleotide sequence ID" value="NC_018678.1"/>
</dbReference>
<dbReference type="SUPFAM" id="SSF48600">
    <property type="entry name" value="Chorismate mutase II"/>
    <property type="match status" value="1"/>
</dbReference>
<dbReference type="KEGG" id="amg:AMEC673_06040"/>
<dbReference type="EC" id="4.2.1.51" evidence="7"/>
<evidence type="ECO:0000256" key="12">
    <source>
        <dbReference type="ARBA" id="ARBA00023222"/>
    </source>
</evidence>
<evidence type="ECO:0000256" key="10">
    <source>
        <dbReference type="ARBA" id="ARBA00022605"/>
    </source>
</evidence>
<dbReference type="InterPro" id="IPR036263">
    <property type="entry name" value="Chorismate_II_sf"/>
</dbReference>
<sequence>MHENLPTGRFFFSRIFLYDTHGNDMSDNALDTVRERISALDSELLTLLSERRKLTNEVAETKIKHHIPVRDQKREEQLLVRLIKEGQNIGLDPHYVTQIFHVIIEDSVLNQQAMLAERANPGSTLPLNRVAFLGDKGSYSYLATQKYFSRRPGELLEIGCQSFAEIIHKVESTEADYAVLPIENTTSGSINEVYDQLQHTQLSIIGELTHPIRHTLLVGTNTSIDKIKTLYAHPQVFTQCSHFLAELGNVEVKTMDSTSSAMLTVSELKRDDVAAIGSEAGGNLYGLMAIKSNLANQKENHSRFIVVARNPVVVPLQVPAKTTLVMSTIQKPGALVEALLVLRENSINMTKLESRPIPGNPWEEMFYIDVEGNVEDGPVQNALDALRGITRYIKVLGCYPSEEISPTKVAAASALAD</sequence>
<comment type="pathway">
    <text evidence="5">Metabolic intermediate biosynthesis; prephenate biosynthesis; prephenate from chorismate: step 1/1.</text>
</comment>
<dbReference type="NCBIfam" id="NF008865">
    <property type="entry name" value="PRK11898.1"/>
    <property type="match status" value="1"/>
</dbReference>
<feature type="binding site" evidence="19">
    <location>
        <position position="107"/>
    </location>
    <ligand>
        <name>substrate</name>
    </ligand>
</feature>
<feature type="binding site" evidence="19">
    <location>
        <position position="75"/>
    </location>
    <ligand>
        <name>substrate</name>
    </ligand>
</feature>
<evidence type="ECO:0000256" key="7">
    <source>
        <dbReference type="ARBA" id="ARBA00013147"/>
    </source>
</evidence>
<feature type="domain" description="ACT" evidence="22">
    <location>
        <begin position="323"/>
        <end position="400"/>
    </location>
</feature>
<dbReference type="InterPro" id="IPR045865">
    <property type="entry name" value="ACT-like_dom_sf"/>
</dbReference>